<evidence type="ECO:0000256" key="2">
    <source>
        <dbReference type="ARBA" id="ARBA00022649"/>
    </source>
</evidence>
<dbReference type="EMBL" id="SNWQ01000015">
    <property type="protein sequence ID" value="TDO44674.1"/>
    <property type="molecule type" value="Genomic_DNA"/>
</dbReference>
<dbReference type="Proteomes" id="UP000295388">
    <property type="component" value="Unassembled WGS sequence"/>
</dbReference>
<evidence type="ECO:0000256" key="3">
    <source>
        <dbReference type="ARBA" id="ARBA00022722"/>
    </source>
</evidence>
<evidence type="ECO:0000313" key="11">
    <source>
        <dbReference type="Proteomes" id="UP000295388"/>
    </source>
</evidence>
<dbReference type="InterPro" id="IPR029060">
    <property type="entry name" value="PIN-like_dom_sf"/>
</dbReference>
<proteinExistence type="inferred from homology"/>
<organism evidence="10 11">
    <name type="scientific">Kribbella caucasensis</name>
    <dbReference type="NCBI Taxonomy" id="2512215"/>
    <lineage>
        <taxon>Bacteria</taxon>
        <taxon>Bacillati</taxon>
        <taxon>Actinomycetota</taxon>
        <taxon>Actinomycetes</taxon>
        <taxon>Propionibacteriales</taxon>
        <taxon>Kribbellaceae</taxon>
        <taxon>Kribbella</taxon>
    </lineage>
</organism>
<gene>
    <name evidence="8" type="primary">vapC</name>
    <name evidence="10" type="ORF">EV643_115176</name>
</gene>
<accession>A0A4R6K8F6</accession>
<dbReference type="RefSeq" id="WP_133803218.1">
    <property type="nucleotide sequence ID" value="NZ_SNWQ01000015.1"/>
</dbReference>
<evidence type="ECO:0000313" key="10">
    <source>
        <dbReference type="EMBL" id="TDO44674.1"/>
    </source>
</evidence>
<comment type="caution">
    <text evidence="10">The sequence shown here is derived from an EMBL/GenBank/DDBJ whole genome shotgun (WGS) entry which is preliminary data.</text>
</comment>
<sequence>MAGVVRYLVDKSALARSGNPAVAKILEPLLESGALAICGVIELEMLYSGRNGVDHQQMRFELETAFRRLPTEDTDFRRAAEVQGLLAARATHRAVSLADLLIAAVAERHQLPVLHYDADFDLVASHTTQPTHWILPRGTIN</sequence>
<evidence type="ECO:0000256" key="5">
    <source>
        <dbReference type="ARBA" id="ARBA00022801"/>
    </source>
</evidence>
<keyword evidence="8" id="KW-0800">Toxin</keyword>
<evidence type="ECO:0000256" key="7">
    <source>
        <dbReference type="ARBA" id="ARBA00038093"/>
    </source>
</evidence>
<evidence type="ECO:0000256" key="8">
    <source>
        <dbReference type="HAMAP-Rule" id="MF_00265"/>
    </source>
</evidence>
<feature type="binding site" evidence="8">
    <location>
        <position position="99"/>
    </location>
    <ligand>
        <name>Mg(2+)</name>
        <dbReference type="ChEBI" id="CHEBI:18420"/>
    </ligand>
</feature>
<comment type="similarity">
    <text evidence="7 8">Belongs to the PINc/VapC protein family.</text>
</comment>
<dbReference type="GO" id="GO:0000287">
    <property type="term" value="F:magnesium ion binding"/>
    <property type="evidence" value="ECO:0007669"/>
    <property type="project" value="UniProtKB-UniRule"/>
</dbReference>
<keyword evidence="6 8" id="KW-0460">Magnesium</keyword>
<keyword evidence="4 8" id="KW-0479">Metal-binding</keyword>
<keyword evidence="5 8" id="KW-0378">Hydrolase</keyword>
<dbReference type="CDD" id="cd18755">
    <property type="entry name" value="PIN_MtVapC3_VapC21-like"/>
    <property type="match status" value="1"/>
</dbReference>
<dbReference type="GO" id="GO:0016787">
    <property type="term" value="F:hydrolase activity"/>
    <property type="evidence" value="ECO:0007669"/>
    <property type="project" value="UniProtKB-KW"/>
</dbReference>
<evidence type="ECO:0000256" key="1">
    <source>
        <dbReference type="ARBA" id="ARBA00001946"/>
    </source>
</evidence>
<name>A0A4R6K8F6_9ACTN</name>
<feature type="binding site" evidence="8">
    <location>
        <position position="10"/>
    </location>
    <ligand>
        <name>Mg(2+)</name>
        <dbReference type="ChEBI" id="CHEBI:18420"/>
    </ligand>
</feature>
<keyword evidence="2 8" id="KW-1277">Toxin-antitoxin system</keyword>
<dbReference type="PANTHER" id="PTHR33653:SF1">
    <property type="entry name" value="RIBONUCLEASE VAPC2"/>
    <property type="match status" value="1"/>
</dbReference>
<evidence type="ECO:0000256" key="6">
    <source>
        <dbReference type="ARBA" id="ARBA00022842"/>
    </source>
</evidence>
<dbReference type="InterPro" id="IPR050556">
    <property type="entry name" value="Type_II_TA_system_RNase"/>
</dbReference>
<reference evidence="10 11" key="1">
    <citation type="submission" date="2019-03" db="EMBL/GenBank/DDBJ databases">
        <title>Genomic Encyclopedia of Type Strains, Phase III (KMG-III): the genomes of soil and plant-associated and newly described type strains.</title>
        <authorList>
            <person name="Whitman W."/>
        </authorList>
    </citation>
    <scope>NUCLEOTIDE SEQUENCE [LARGE SCALE GENOMIC DNA]</scope>
    <source>
        <strain evidence="10 11">VKM Ac-2527</strain>
    </source>
</reference>
<protein>
    <recommendedName>
        <fullName evidence="8">Ribonuclease VapC</fullName>
        <shortName evidence="8">RNase VapC</shortName>
        <ecNumber evidence="8">3.1.-.-</ecNumber>
    </recommendedName>
    <alternativeName>
        <fullName evidence="8">Toxin VapC</fullName>
    </alternativeName>
</protein>
<evidence type="ECO:0000256" key="4">
    <source>
        <dbReference type="ARBA" id="ARBA00022723"/>
    </source>
</evidence>
<dbReference type="PANTHER" id="PTHR33653">
    <property type="entry name" value="RIBONUCLEASE VAPC2"/>
    <property type="match status" value="1"/>
</dbReference>
<dbReference type="HAMAP" id="MF_00265">
    <property type="entry name" value="VapC_Nob1"/>
    <property type="match status" value="1"/>
</dbReference>
<dbReference type="GO" id="GO:0004540">
    <property type="term" value="F:RNA nuclease activity"/>
    <property type="evidence" value="ECO:0007669"/>
    <property type="project" value="InterPro"/>
</dbReference>
<dbReference type="AlphaFoldDB" id="A0A4R6K8F6"/>
<comment type="function">
    <text evidence="8">Toxic component of a toxin-antitoxin (TA) system. An RNase.</text>
</comment>
<keyword evidence="11" id="KW-1185">Reference proteome</keyword>
<evidence type="ECO:0000259" key="9">
    <source>
        <dbReference type="Pfam" id="PF01850"/>
    </source>
</evidence>
<dbReference type="OrthoDB" id="5185254at2"/>
<keyword evidence="3 8" id="KW-0540">Nuclease</keyword>
<feature type="domain" description="PIN" evidence="9">
    <location>
        <begin position="8"/>
        <end position="124"/>
    </location>
</feature>
<dbReference type="GO" id="GO:0090729">
    <property type="term" value="F:toxin activity"/>
    <property type="evidence" value="ECO:0007669"/>
    <property type="project" value="UniProtKB-KW"/>
</dbReference>
<dbReference type="InterPro" id="IPR022907">
    <property type="entry name" value="VapC_family"/>
</dbReference>
<dbReference type="Gene3D" id="3.40.50.1010">
    <property type="entry name" value="5'-nuclease"/>
    <property type="match status" value="1"/>
</dbReference>
<dbReference type="Pfam" id="PF01850">
    <property type="entry name" value="PIN"/>
    <property type="match status" value="1"/>
</dbReference>
<comment type="cofactor">
    <cofactor evidence="1 8">
        <name>Mg(2+)</name>
        <dbReference type="ChEBI" id="CHEBI:18420"/>
    </cofactor>
</comment>
<dbReference type="EC" id="3.1.-.-" evidence="8"/>
<dbReference type="SUPFAM" id="SSF88723">
    <property type="entry name" value="PIN domain-like"/>
    <property type="match status" value="1"/>
</dbReference>
<dbReference type="InterPro" id="IPR002716">
    <property type="entry name" value="PIN_dom"/>
</dbReference>